<evidence type="ECO:0000313" key="1">
    <source>
        <dbReference type="EMBL" id="KAL5104416.1"/>
    </source>
</evidence>
<comment type="caution">
    <text evidence="1">The sequence shown here is derived from an EMBL/GenBank/DDBJ whole genome shotgun (WGS) entry which is preliminary data.</text>
</comment>
<accession>A0ABR4Q3Y8</accession>
<proteinExistence type="predicted"/>
<keyword evidence="2" id="KW-1185">Reference proteome</keyword>
<dbReference type="Proteomes" id="UP001651158">
    <property type="component" value="Unassembled WGS sequence"/>
</dbReference>
<sequence>MHHWVGGGVRGERTARGRLVIHFFVARSKAFVEPLWEVEVELGWQKWGSNAEEGELNSPKRPLSSTQLCVQATAPTQSHSFGIHAATSCTRLCRDCASVNACLYQVTRAGNNSTTLMHNLERQNLRWFCGERKTVPRVMSLQLCPPQWQVLWHASEASAALIKGVALTFLVTCTTLVYAALNELPYVGDVG</sequence>
<reference evidence="1 2" key="1">
    <citation type="journal article" date="2022" name="Front. Cell. Infect. Microbiol.">
        <title>The Genomes of Two Strains of Taenia crassiceps the Animal Model for the Study of Human Cysticercosis.</title>
        <authorList>
            <person name="Bobes R.J."/>
            <person name="Estrada K."/>
            <person name="Rios-Valencia D.G."/>
            <person name="Calderon-Gallegos A."/>
            <person name="de la Torre P."/>
            <person name="Carrero J.C."/>
            <person name="Sanchez-Flores A."/>
            <person name="Laclette J.P."/>
        </authorList>
    </citation>
    <scope>NUCLEOTIDE SEQUENCE [LARGE SCALE GENOMIC DNA]</scope>
    <source>
        <strain evidence="1">WFUcys</strain>
    </source>
</reference>
<organism evidence="1 2">
    <name type="scientific">Taenia crassiceps</name>
    <dbReference type="NCBI Taxonomy" id="6207"/>
    <lineage>
        <taxon>Eukaryota</taxon>
        <taxon>Metazoa</taxon>
        <taxon>Spiralia</taxon>
        <taxon>Lophotrochozoa</taxon>
        <taxon>Platyhelminthes</taxon>
        <taxon>Cestoda</taxon>
        <taxon>Eucestoda</taxon>
        <taxon>Cyclophyllidea</taxon>
        <taxon>Taeniidae</taxon>
        <taxon>Taenia</taxon>
    </lineage>
</organism>
<evidence type="ECO:0000313" key="2">
    <source>
        <dbReference type="Proteomes" id="UP001651158"/>
    </source>
</evidence>
<name>A0ABR4Q3Y8_9CEST</name>
<gene>
    <name evidence="1" type="ORF">TcWFU_002470</name>
</gene>
<protein>
    <submittedName>
        <fullName evidence="1">Uncharacterized protein</fullName>
    </submittedName>
</protein>
<dbReference type="EMBL" id="JAKROA010000012">
    <property type="protein sequence ID" value="KAL5104416.1"/>
    <property type="molecule type" value="Genomic_DNA"/>
</dbReference>